<dbReference type="Proteomes" id="UP000034589">
    <property type="component" value="Unassembled WGS sequence"/>
</dbReference>
<dbReference type="SUPFAM" id="SSF50129">
    <property type="entry name" value="GroES-like"/>
    <property type="match status" value="1"/>
</dbReference>
<dbReference type="GO" id="GO:0046872">
    <property type="term" value="F:metal ion binding"/>
    <property type="evidence" value="ECO:0007669"/>
    <property type="project" value="TreeGrafter"/>
</dbReference>
<evidence type="ECO:0000256" key="1">
    <source>
        <dbReference type="ARBA" id="ARBA00006975"/>
    </source>
</evidence>
<dbReference type="PRINTS" id="PR00297">
    <property type="entry name" value="CHAPERONIN10"/>
</dbReference>
<reference evidence="5 6" key="1">
    <citation type="journal article" date="2015" name="Nature">
        <title>rRNA introns, odd ribosomes, and small enigmatic genomes across a large radiation of phyla.</title>
        <authorList>
            <person name="Brown C.T."/>
            <person name="Hug L.A."/>
            <person name="Thomas B.C."/>
            <person name="Sharon I."/>
            <person name="Castelle C.J."/>
            <person name="Singh A."/>
            <person name="Wilkins M.J."/>
            <person name="Williams K.H."/>
            <person name="Banfield J.F."/>
        </authorList>
    </citation>
    <scope>NUCLEOTIDE SEQUENCE [LARGE SCALE GENOMIC DNA]</scope>
</reference>
<dbReference type="GO" id="GO:0051087">
    <property type="term" value="F:protein-folding chaperone binding"/>
    <property type="evidence" value="ECO:0007669"/>
    <property type="project" value="TreeGrafter"/>
</dbReference>
<dbReference type="FunFam" id="2.30.33.40:FF:000001">
    <property type="entry name" value="10 kDa chaperonin"/>
    <property type="match status" value="1"/>
</dbReference>
<evidence type="ECO:0000313" key="6">
    <source>
        <dbReference type="Proteomes" id="UP000034589"/>
    </source>
</evidence>
<organism evidence="5 6">
    <name type="scientific">Candidatus Kaiserbacteria bacterium GW2011_GWC2_49_12</name>
    <dbReference type="NCBI Taxonomy" id="1618675"/>
    <lineage>
        <taxon>Bacteria</taxon>
        <taxon>Candidatus Kaiseribacteriota</taxon>
    </lineage>
</organism>
<name>A0A0G1VFW6_9BACT</name>
<dbReference type="NCBIfam" id="NF001531">
    <property type="entry name" value="PRK00364.2-2"/>
    <property type="match status" value="1"/>
</dbReference>
<dbReference type="SMART" id="SM00883">
    <property type="entry name" value="Cpn10"/>
    <property type="match status" value="1"/>
</dbReference>
<dbReference type="GO" id="GO:0051082">
    <property type="term" value="F:unfolded protein binding"/>
    <property type="evidence" value="ECO:0007669"/>
    <property type="project" value="TreeGrafter"/>
</dbReference>
<accession>A0A0G1VFW6</accession>
<proteinExistence type="inferred from homology"/>
<comment type="function">
    <text evidence="3 4">Together with the chaperonin GroEL, plays an essential role in assisting protein folding. The GroEL-GroES system forms a nano-cage that allows encapsulation of the non-native substrate proteins and provides a physical environment optimized to promote and accelerate protein folding. GroES binds to the apical surface of the GroEL ring, thereby capping the opening of the GroEL channel.</text>
</comment>
<dbReference type="GO" id="GO:0005524">
    <property type="term" value="F:ATP binding"/>
    <property type="evidence" value="ECO:0007669"/>
    <property type="project" value="InterPro"/>
</dbReference>
<dbReference type="Gene3D" id="2.30.33.40">
    <property type="entry name" value="GroES chaperonin"/>
    <property type="match status" value="1"/>
</dbReference>
<protein>
    <recommendedName>
        <fullName evidence="3">Co-chaperonin GroES</fullName>
    </recommendedName>
    <alternativeName>
        <fullName evidence="3">10 kDa chaperonin</fullName>
    </alternativeName>
    <alternativeName>
        <fullName evidence="3">Chaperonin-10</fullName>
        <shortName evidence="3">Cpn10</shortName>
    </alternativeName>
</protein>
<dbReference type="NCBIfam" id="NF001533">
    <property type="entry name" value="PRK00364.2-4"/>
    <property type="match status" value="1"/>
</dbReference>
<sequence length="108" mass="12160">MAKKTQKKEAKISFKPAGDRVLVKPEEMEDEKTASGIIIPDTAQKEKPERGVIIAVGEGKRNEKGDILPIRYKVGDKVMFSKYGYDEVTVSDEEYYVISESNILGMFK</sequence>
<dbReference type="EMBL" id="LCPV01000061">
    <property type="protein sequence ID" value="KKW05443.1"/>
    <property type="molecule type" value="Genomic_DNA"/>
</dbReference>
<dbReference type="AlphaFoldDB" id="A0A0G1VFW6"/>
<dbReference type="PATRIC" id="fig|1618675.3.peg.687"/>
<comment type="caution">
    <text evidence="5">The sequence shown here is derived from an EMBL/GenBank/DDBJ whole genome shotgun (WGS) entry which is preliminary data.</text>
</comment>
<evidence type="ECO:0000313" key="5">
    <source>
        <dbReference type="EMBL" id="KKW05443.1"/>
    </source>
</evidence>
<dbReference type="InterPro" id="IPR020818">
    <property type="entry name" value="Chaperonin_GroES"/>
</dbReference>
<dbReference type="Pfam" id="PF00166">
    <property type="entry name" value="Cpn10"/>
    <property type="match status" value="1"/>
</dbReference>
<evidence type="ECO:0000256" key="3">
    <source>
        <dbReference type="HAMAP-Rule" id="MF_00580"/>
    </source>
</evidence>
<dbReference type="GO" id="GO:0044183">
    <property type="term" value="F:protein folding chaperone"/>
    <property type="evidence" value="ECO:0007669"/>
    <property type="project" value="InterPro"/>
</dbReference>
<gene>
    <name evidence="3" type="primary">groES</name>
    <name evidence="3" type="synonym">groS</name>
    <name evidence="5" type="ORF">UY39_C0061G0002</name>
</gene>
<dbReference type="GO" id="GO:0005737">
    <property type="term" value="C:cytoplasm"/>
    <property type="evidence" value="ECO:0007669"/>
    <property type="project" value="UniProtKB-SubCell"/>
</dbReference>
<dbReference type="PANTHER" id="PTHR10772">
    <property type="entry name" value="10 KDA HEAT SHOCK PROTEIN"/>
    <property type="match status" value="1"/>
</dbReference>
<dbReference type="CDD" id="cd00320">
    <property type="entry name" value="cpn10"/>
    <property type="match status" value="1"/>
</dbReference>
<comment type="subcellular location">
    <subcellularLocation>
        <location evidence="3">Cytoplasm</location>
    </subcellularLocation>
</comment>
<dbReference type="HAMAP" id="MF_00580">
    <property type="entry name" value="CH10"/>
    <property type="match status" value="1"/>
</dbReference>
<dbReference type="InterPro" id="IPR037124">
    <property type="entry name" value="Chaperonin_GroES_sf"/>
</dbReference>
<evidence type="ECO:0000256" key="2">
    <source>
        <dbReference type="ARBA" id="ARBA00023186"/>
    </source>
</evidence>
<keyword evidence="3" id="KW-0963">Cytoplasm</keyword>
<dbReference type="PANTHER" id="PTHR10772:SF63">
    <property type="entry name" value="20 KDA CHAPERONIN, CHLOROPLASTIC"/>
    <property type="match status" value="1"/>
</dbReference>
<evidence type="ECO:0000256" key="4">
    <source>
        <dbReference type="RuleBase" id="RU000535"/>
    </source>
</evidence>
<keyword evidence="2 3" id="KW-0143">Chaperone</keyword>
<dbReference type="InterPro" id="IPR011032">
    <property type="entry name" value="GroES-like_sf"/>
</dbReference>
<comment type="similarity">
    <text evidence="1 3 4">Belongs to the GroES chaperonin family.</text>
</comment>
<comment type="subunit">
    <text evidence="3">Heptamer of 7 subunits arranged in a ring. Interacts with the chaperonin GroEL.</text>
</comment>